<dbReference type="AlphaFoldDB" id="A0A376EUP1"/>
<evidence type="ECO:0008006" key="4">
    <source>
        <dbReference type="Google" id="ProtNLM"/>
    </source>
</evidence>
<organism evidence="2 3">
    <name type="scientific">Chryseobacterium carnipullorum</name>
    <dbReference type="NCBI Taxonomy" id="1124835"/>
    <lineage>
        <taxon>Bacteria</taxon>
        <taxon>Pseudomonadati</taxon>
        <taxon>Bacteroidota</taxon>
        <taxon>Flavobacteriia</taxon>
        <taxon>Flavobacteriales</taxon>
        <taxon>Weeksellaceae</taxon>
        <taxon>Chryseobacterium group</taxon>
        <taxon>Chryseobacterium</taxon>
    </lineage>
</organism>
<name>A0A376EUP1_CHRCU</name>
<evidence type="ECO:0000313" key="3">
    <source>
        <dbReference type="Proteomes" id="UP000255224"/>
    </source>
</evidence>
<dbReference type="InterPro" id="IPR024079">
    <property type="entry name" value="MetalloPept_cat_dom_sf"/>
</dbReference>
<dbReference type="GO" id="GO:0008237">
    <property type="term" value="F:metallopeptidase activity"/>
    <property type="evidence" value="ECO:0007669"/>
    <property type="project" value="InterPro"/>
</dbReference>
<dbReference type="Gene3D" id="3.40.390.10">
    <property type="entry name" value="Collagenase (Catalytic Domain)"/>
    <property type="match status" value="1"/>
</dbReference>
<dbReference type="Proteomes" id="UP000255224">
    <property type="component" value="Unassembled WGS sequence"/>
</dbReference>
<keyword evidence="1" id="KW-0732">Signal</keyword>
<proteinExistence type="predicted"/>
<sequence>MKKRILLVCALTAGVASFNAQRWEPASQKTSQIRKEVEVQYSYKVDLASLRNLLKDAVETGKGAKAVVVSLPTAEGKIEKFAVYSNPVMEKSMADRYQLGSYVGVGVEDPSKYVRFSTSPTEMQSMIIKDGVFQFIEPITTDKQTYGVFYKTKRTSSEQGFECGTNETNIKDIQLLRENGKKKLSNVGITNRPASTKYRTYRLVMSTTGEYTAYFGGVPGAVTQINNTMTRVNGVFEKDFGIKLLLQDFQNVIYTNAATDPYSDSDAGVDDALWNGELMNVLHNNVGEANFDIGHLFGATGGGGNAGCIGCICSDDMTLDQGSPVAYKGSGFTSPANGVPSGDSFDIDYVAHELGHQLGGNHTFSIAQKVLVLM</sequence>
<dbReference type="RefSeq" id="WP_128125025.1">
    <property type="nucleotide sequence ID" value="NZ_UFVQ01000003.1"/>
</dbReference>
<accession>A0A376EUP1</accession>
<reference evidence="2 3" key="1">
    <citation type="submission" date="2018-06" db="EMBL/GenBank/DDBJ databases">
        <authorList>
            <consortium name="Pathogen Informatics"/>
            <person name="Doyle S."/>
        </authorList>
    </citation>
    <scope>NUCLEOTIDE SEQUENCE [LARGE SCALE GENOMIC DNA]</scope>
    <source>
        <strain evidence="2 3">NCTC13533</strain>
    </source>
</reference>
<evidence type="ECO:0000256" key="1">
    <source>
        <dbReference type="SAM" id="SignalP"/>
    </source>
</evidence>
<feature type="signal peptide" evidence="1">
    <location>
        <begin position="1"/>
        <end position="22"/>
    </location>
</feature>
<dbReference type="Pfam" id="PF13583">
    <property type="entry name" value="Reprolysin_4"/>
    <property type="match status" value="1"/>
</dbReference>
<evidence type="ECO:0000313" key="2">
    <source>
        <dbReference type="EMBL" id="STD13773.1"/>
    </source>
</evidence>
<dbReference type="SUPFAM" id="SSF55486">
    <property type="entry name" value="Metalloproteases ('zincins'), catalytic domain"/>
    <property type="match status" value="1"/>
</dbReference>
<gene>
    <name evidence="2" type="ORF">NCTC13533_05473</name>
</gene>
<feature type="chain" id="PRO_5016886118" description="Propanediol utilization protein" evidence="1">
    <location>
        <begin position="23"/>
        <end position="374"/>
    </location>
</feature>
<protein>
    <recommendedName>
        <fullName evidence="4">Propanediol utilization protein</fullName>
    </recommendedName>
</protein>
<dbReference type="EMBL" id="UFVQ01000003">
    <property type="protein sequence ID" value="STD13773.1"/>
    <property type="molecule type" value="Genomic_DNA"/>
</dbReference>